<name>A0A4R0NF80_9SPHI</name>
<dbReference type="InterPro" id="IPR003961">
    <property type="entry name" value="FN3_dom"/>
</dbReference>
<dbReference type="InterPro" id="IPR029052">
    <property type="entry name" value="Metallo-depent_PP-like"/>
</dbReference>
<dbReference type="Gene3D" id="3.60.21.10">
    <property type="match status" value="1"/>
</dbReference>
<evidence type="ECO:0000259" key="2">
    <source>
        <dbReference type="Pfam" id="PF00149"/>
    </source>
</evidence>
<dbReference type="InterPro" id="IPR039331">
    <property type="entry name" value="PAPs-like"/>
</dbReference>
<dbReference type="OrthoDB" id="596345at2"/>
<proteinExistence type="predicted"/>
<dbReference type="GO" id="GO:0003993">
    <property type="term" value="F:acid phosphatase activity"/>
    <property type="evidence" value="ECO:0007669"/>
    <property type="project" value="InterPro"/>
</dbReference>
<protein>
    <submittedName>
        <fullName evidence="4">Metallophosphoesterase</fullName>
    </submittedName>
</protein>
<dbReference type="Gene3D" id="2.60.40.380">
    <property type="entry name" value="Purple acid phosphatase-like, N-terminal"/>
    <property type="match status" value="1"/>
</dbReference>
<gene>
    <name evidence="4" type="ORF">EZ444_00185</name>
</gene>
<evidence type="ECO:0000313" key="5">
    <source>
        <dbReference type="Proteomes" id="UP000291117"/>
    </source>
</evidence>
<dbReference type="Proteomes" id="UP000291117">
    <property type="component" value="Unassembled WGS sequence"/>
</dbReference>
<comment type="caution">
    <text evidence="4">The sequence shown here is derived from an EMBL/GenBank/DDBJ whole genome shotgun (WGS) entry which is preliminary data.</text>
</comment>
<dbReference type="PANTHER" id="PTHR22953:SF153">
    <property type="entry name" value="PURPLE ACID PHOSPHATASE"/>
    <property type="match status" value="1"/>
</dbReference>
<dbReference type="InterPro" id="IPR004843">
    <property type="entry name" value="Calcineurin-like_PHP"/>
</dbReference>
<dbReference type="SUPFAM" id="SSF49363">
    <property type="entry name" value="Purple acid phosphatase, N-terminal domain"/>
    <property type="match status" value="1"/>
</dbReference>
<dbReference type="GO" id="GO:0046872">
    <property type="term" value="F:metal ion binding"/>
    <property type="evidence" value="ECO:0007669"/>
    <property type="project" value="InterPro"/>
</dbReference>
<dbReference type="EMBL" id="SJSM01000001">
    <property type="protein sequence ID" value="TCC99139.1"/>
    <property type="molecule type" value="Genomic_DNA"/>
</dbReference>
<feature type="domain" description="Calcineurin-like phosphoesterase" evidence="2">
    <location>
        <begin position="158"/>
        <end position="350"/>
    </location>
</feature>
<dbReference type="CDD" id="cd00063">
    <property type="entry name" value="FN3"/>
    <property type="match status" value="1"/>
</dbReference>
<sequence>MDSYKLGRKSFLFKIATVGAVGLMPSLLKASPKETVQNLKNQAGIRFLTPPYLQHITGDSAVIRWITDQPASSWIQYGENTPELKVLPVADLGLIAANKRVHEVTITGLKPGTRYTYHVCSRQIVDFQPYKMTWGETISSEVFHFASAKPEAAEASWLVFNDIHDRPASFAHLFKLNGKDPFDFVFLNGDMFDYQTDEKQIIDNLLTPITSLFASEKPFFYARGNHETRGKYAREFPDYFSNPGNQYYFSFTQGPVHIIVLDTGEDKEDEHVEYSQLVAFDQYREQQAQWLEQELQKHAFLNAPFRVVMMHIPVFHSGEGHGARHCRELFNPMFNNAGIDLMICGHTHRYGVHAADSSTHNYPLIIGGGPLEEKRTLIKVRADRKQLSLQMIKDDGNEVGRLNVESKR</sequence>
<accession>A0A4R0NF80</accession>
<dbReference type="Pfam" id="PF00149">
    <property type="entry name" value="Metallophos"/>
    <property type="match status" value="1"/>
</dbReference>
<evidence type="ECO:0000259" key="3">
    <source>
        <dbReference type="Pfam" id="PF16656"/>
    </source>
</evidence>
<keyword evidence="1" id="KW-0732">Signal</keyword>
<organism evidence="4 5">
    <name type="scientific">Pedobacter hiemivivus</name>
    <dbReference type="NCBI Taxonomy" id="2530454"/>
    <lineage>
        <taxon>Bacteria</taxon>
        <taxon>Pseudomonadati</taxon>
        <taxon>Bacteroidota</taxon>
        <taxon>Sphingobacteriia</taxon>
        <taxon>Sphingobacteriales</taxon>
        <taxon>Sphingobacteriaceae</taxon>
        <taxon>Pedobacter</taxon>
    </lineage>
</organism>
<feature type="domain" description="Purple acid phosphatase N-terminal" evidence="3">
    <location>
        <begin position="54"/>
        <end position="133"/>
    </location>
</feature>
<dbReference type="InterPro" id="IPR008963">
    <property type="entry name" value="Purple_acid_Pase-like_N"/>
</dbReference>
<dbReference type="InterPro" id="IPR015914">
    <property type="entry name" value="PAPs_N"/>
</dbReference>
<dbReference type="RefSeq" id="WP_131606054.1">
    <property type="nucleotide sequence ID" value="NZ_SJSM01000001.1"/>
</dbReference>
<keyword evidence="5" id="KW-1185">Reference proteome</keyword>
<evidence type="ECO:0000313" key="4">
    <source>
        <dbReference type="EMBL" id="TCC99139.1"/>
    </source>
</evidence>
<reference evidence="4 5" key="1">
    <citation type="submission" date="2019-02" db="EMBL/GenBank/DDBJ databases">
        <title>Pedobacter sp. RP-3-8 sp. nov., isolated from Arctic soil.</title>
        <authorList>
            <person name="Dahal R.H."/>
        </authorList>
    </citation>
    <scope>NUCLEOTIDE SEQUENCE [LARGE SCALE GENOMIC DNA]</scope>
    <source>
        <strain evidence="4 5">RP-3-8</strain>
    </source>
</reference>
<dbReference type="Pfam" id="PF16656">
    <property type="entry name" value="Pur_ac_phosph_N"/>
    <property type="match status" value="1"/>
</dbReference>
<evidence type="ECO:0000256" key="1">
    <source>
        <dbReference type="ARBA" id="ARBA00022729"/>
    </source>
</evidence>
<dbReference type="SUPFAM" id="SSF56300">
    <property type="entry name" value="Metallo-dependent phosphatases"/>
    <property type="match status" value="1"/>
</dbReference>
<dbReference type="AlphaFoldDB" id="A0A4R0NF80"/>
<dbReference type="PANTHER" id="PTHR22953">
    <property type="entry name" value="ACID PHOSPHATASE RELATED"/>
    <property type="match status" value="1"/>
</dbReference>